<feature type="transmembrane region" description="Helical" evidence="7">
    <location>
        <begin position="339"/>
        <end position="366"/>
    </location>
</feature>
<proteinExistence type="predicted"/>
<sequence>MSTPTAAAAALPIDERVTKRVAIGALVGTALEWYDFFLFTTASAVVFNVQYFATKDAILAGIFSFATLAIGFIVRPVGGLVFGALGDKVGRKKILMITIVGIGVVTGLIGVLPNYAAIGIAAPILLILLRIVQGLAVGGEWSGAMIIAVENAPLHKRGRYAAMPQLGSPFGTILSSGGFALLGALVTKESFDAWGWRIPFLLAIPLLAVSLWIRTKLSESPEFEALMEQGETEHAPIRGVLKNSWKQIIVGMAATLLGVGGFYLVTTFVVFYGTTVLHLDRTLMLVAPLIAAVFEIPILIGGGRFAERFGASKVVIFGGVASALLAFPVFLAVQSKSPVLVVIGITVGVCALSIPYAVSGAALTALFPTRTRFTGVAISANLAGLLSGFIPLIATATLAATANSWVPSAWLLVGIALFTALAGVVLPSLSIKQAGVKA</sequence>
<evidence type="ECO:0000256" key="3">
    <source>
        <dbReference type="ARBA" id="ARBA00022475"/>
    </source>
</evidence>
<dbReference type="InterPro" id="IPR005829">
    <property type="entry name" value="Sugar_transporter_CS"/>
</dbReference>
<organism evidence="9 10">
    <name type="scientific">Sinomonas terricola</name>
    <dbReference type="NCBI Taxonomy" id="3110330"/>
    <lineage>
        <taxon>Bacteria</taxon>
        <taxon>Bacillati</taxon>
        <taxon>Actinomycetota</taxon>
        <taxon>Actinomycetes</taxon>
        <taxon>Micrococcales</taxon>
        <taxon>Micrococcaceae</taxon>
        <taxon>Sinomonas</taxon>
    </lineage>
</organism>
<feature type="transmembrane region" description="Helical" evidence="7">
    <location>
        <begin position="283"/>
        <end position="302"/>
    </location>
</feature>
<feature type="transmembrane region" description="Helical" evidence="7">
    <location>
        <begin position="408"/>
        <end position="429"/>
    </location>
</feature>
<name>A0ABU5T7X0_9MICC</name>
<feature type="transmembrane region" description="Helical" evidence="7">
    <location>
        <begin position="378"/>
        <end position="402"/>
    </location>
</feature>
<evidence type="ECO:0000256" key="5">
    <source>
        <dbReference type="ARBA" id="ARBA00022989"/>
    </source>
</evidence>
<keyword evidence="4 7" id="KW-0812">Transmembrane</keyword>
<reference evidence="9 10" key="1">
    <citation type="submission" date="2023-12" db="EMBL/GenBank/DDBJ databases">
        <title>Sinomonas terricola sp. nov, isolated from litchi orchard soil in Guangdong, PR China.</title>
        <authorList>
            <person name="Jiaxin W."/>
            <person name="Yang Z."/>
            <person name="Honghui Z."/>
        </authorList>
    </citation>
    <scope>NUCLEOTIDE SEQUENCE [LARGE SCALE GENOMIC DNA]</scope>
    <source>
        <strain evidence="9 10">JGH33</strain>
    </source>
</reference>
<dbReference type="Proteomes" id="UP001304769">
    <property type="component" value="Unassembled WGS sequence"/>
</dbReference>
<evidence type="ECO:0000313" key="9">
    <source>
        <dbReference type="EMBL" id="MEA5455769.1"/>
    </source>
</evidence>
<keyword evidence="5 7" id="KW-1133">Transmembrane helix</keyword>
<feature type="domain" description="Major facilitator superfamily (MFS) profile" evidence="8">
    <location>
        <begin position="21"/>
        <end position="431"/>
    </location>
</feature>
<evidence type="ECO:0000256" key="2">
    <source>
        <dbReference type="ARBA" id="ARBA00022448"/>
    </source>
</evidence>
<evidence type="ECO:0000313" key="10">
    <source>
        <dbReference type="Proteomes" id="UP001304769"/>
    </source>
</evidence>
<accession>A0ABU5T7X0</accession>
<feature type="transmembrane region" description="Helical" evidence="7">
    <location>
        <begin position="314"/>
        <end position="333"/>
    </location>
</feature>
<evidence type="ECO:0000256" key="4">
    <source>
        <dbReference type="ARBA" id="ARBA00022692"/>
    </source>
</evidence>
<keyword evidence="6 7" id="KW-0472">Membrane</keyword>
<keyword evidence="2" id="KW-0813">Transport</keyword>
<dbReference type="PROSITE" id="PS00217">
    <property type="entry name" value="SUGAR_TRANSPORT_2"/>
    <property type="match status" value="1"/>
</dbReference>
<dbReference type="SUPFAM" id="SSF103473">
    <property type="entry name" value="MFS general substrate transporter"/>
    <property type="match status" value="1"/>
</dbReference>
<evidence type="ECO:0000256" key="7">
    <source>
        <dbReference type="SAM" id="Phobius"/>
    </source>
</evidence>
<feature type="transmembrane region" description="Helical" evidence="7">
    <location>
        <begin position="248"/>
        <end position="271"/>
    </location>
</feature>
<dbReference type="EMBL" id="JAYGGQ010000010">
    <property type="protein sequence ID" value="MEA5455769.1"/>
    <property type="molecule type" value="Genomic_DNA"/>
</dbReference>
<comment type="caution">
    <text evidence="9">The sequence shown here is derived from an EMBL/GenBank/DDBJ whole genome shotgun (WGS) entry which is preliminary data.</text>
</comment>
<protein>
    <submittedName>
        <fullName evidence="9">MFS transporter</fullName>
    </submittedName>
</protein>
<dbReference type="Gene3D" id="1.20.1250.20">
    <property type="entry name" value="MFS general substrate transporter like domains"/>
    <property type="match status" value="2"/>
</dbReference>
<feature type="transmembrane region" description="Helical" evidence="7">
    <location>
        <begin position="94"/>
        <end position="112"/>
    </location>
</feature>
<dbReference type="CDD" id="cd17369">
    <property type="entry name" value="MFS_ShiA_like"/>
    <property type="match status" value="1"/>
</dbReference>
<feature type="transmembrane region" description="Helical" evidence="7">
    <location>
        <begin position="166"/>
        <end position="187"/>
    </location>
</feature>
<evidence type="ECO:0000256" key="1">
    <source>
        <dbReference type="ARBA" id="ARBA00004651"/>
    </source>
</evidence>
<dbReference type="InterPro" id="IPR036259">
    <property type="entry name" value="MFS_trans_sf"/>
</dbReference>
<gene>
    <name evidence="9" type="ORF">SPF06_13625</name>
</gene>
<dbReference type="PROSITE" id="PS50850">
    <property type="entry name" value="MFS"/>
    <property type="match status" value="1"/>
</dbReference>
<dbReference type="InterPro" id="IPR020846">
    <property type="entry name" value="MFS_dom"/>
</dbReference>
<evidence type="ECO:0000259" key="8">
    <source>
        <dbReference type="PROSITE" id="PS50850"/>
    </source>
</evidence>
<feature type="transmembrane region" description="Helical" evidence="7">
    <location>
        <begin position="58"/>
        <end position="82"/>
    </location>
</feature>
<dbReference type="Pfam" id="PF00083">
    <property type="entry name" value="Sugar_tr"/>
    <property type="match status" value="1"/>
</dbReference>
<dbReference type="InterPro" id="IPR005828">
    <property type="entry name" value="MFS_sugar_transport-like"/>
</dbReference>
<keyword evidence="10" id="KW-1185">Reference proteome</keyword>
<feature type="transmembrane region" description="Helical" evidence="7">
    <location>
        <begin position="193"/>
        <end position="213"/>
    </location>
</feature>
<dbReference type="PANTHER" id="PTHR43045">
    <property type="entry name" value="SHIKIMATE TRANSPORTER"/>
    <property type="match status" value="1"/>
</dbReference>
<comment type="subcellular location">
    <subcellularLocation>
        <location evidence="1">Cell membrane</location>
        <topology evidence="1">Multi-pass membrane protein</topology>
    </subcellularLocation>
</comment>
<feature type="transmembrane region" description="Helical" evidence="7">
    <location>
        <begin position="21"/>
        <end position="46"/>
    </location>
</feature>
<dbReference type="RefSeq" id="WP_323279651.1">
    <property type="nucleotide sequence ID" value="NZ_JAYGGQ010000010.1"/>
</dbReference>
<dbReference type="PANTHER" id="PTHR43045:SF1">
    <property type="entry name" value="SHIKIMATE TRANSPORTER"/>
    <property type="match status" value="1"/>
</dbReference>
<keyword evidence="3" id="KW-1003">Cell membrane</keyword>
<evidence type="ECO:0000256" key="6">
    <source>
        <dbReference type="ARBA" id="ARBA00023136"/>
    </source>
</evidence>